<proteinExistence type="predicted"/>
<dbReference type="EMBL" id="BRXY01000134">
    <property type="protein sequence ID" value="GMH69689.1"/>
    <property type="molecule type" value="Genomic_DNA"/>
</dbReference>
<accession>A0A9W7ACX1</accession>
<keyword evidence="1" id="KW-0732">Signal</keyword>
<evidence type="ECO:0000313" key="3">
    <source>
        <dbReference type="Proteomes" id="UP001165085"/>
    </source>
</evidence>
<dbReference type="OrthoDB" id="10402421at2759"/>
<feature type="signal peptide" evidence="1">
    <location>
        <begin position="1"/>
        <end position="21"/>
    </location>
</feature>
<evidence type="ECO:0000313" key="2">
    <source>
        <dbReference type="EMBL" id="GMH69689.1"/>
    </source>
</evidence>
<dbReference type="AlphaFoldDB" id="A0A9W7ACX1"/>
<comment type="caution">
    <text evidence="2">The sequence shown here is derived from an EMBL/GenBank/DDBJ whole genome shotgun (WGS) entry which is preliminary data.</text>
</comment>
<gene>
    <name evidence="2" type="ORF">TrST_g3787</name>
</gene>
<reference evidence="3" key="1">
    <citation type="journal article" date="2023" name="Commun. Biol.">
        <title>Genome analysis of Parmales, the sister group of diatoms, reveals the evolutionary specialization of diatoms from phago-mixotrophs to photoautotrophs.</title>
        <authorList>
            <person name="Ban H."/>
            <person name="Sato S."/>
            <person name="Yoshikawa S."/>
            <person name="Yamada K."/>
            <person name="Nakamura Y."/>
            <person name="Ichinomiya M."/>
            <person name="Sato N."/>
            <person name="Blanc-Mathieu R."/>
            <person name="Endo H."/>
            <person name="Kuwata A."/>
            <person name="Ogata H."/>
        </authorList>
    </citation>
    <scope>NUCLEOTIDE SEQUENCE [LARGE SCALE GENOMIC DNA]</scope>
    <source>
        <strain evidence="3">NIES 3701</strain>
    </source>
</reference>
<sequence length="189" mass="21182">MLRLGIRLTLCLLAFVLQSSAFVPIAPQQQIRSPTQMSMIFGPKQALAIEKRKDPKKFESTINGLMKKNKLTRDAAEKRYGEFLIDPDGFALRAGQAAQKAAGYKNWEDAAIGRSKNPEETRARIDKFKKESQLKALAVITVFSAVLLFASSNKKTYTLSGIKDSPTTNPYLEFKKVQELEELKKQKGL</sequence>
<dbReference type="Proteomes" id="UP001165085">
    <property type="component" value="Unassembled WGS sequence"/>
</dbReference>
<evidence type="ECO:0000256" key="1">
    <source>
        <dbReference type="SAM" id="SignalP"/>
    </source>
</evidence>
<organism evidence="2 3">
    <name type="scientific">Triparma strigata</name>
    <dbReference type="NCBI Taxonomy" id="1606541"/>
    <lineage>
        <taxon>Eukaryota</taxon>
        <taxon>Sar</taxon>
        <taxon>Stramenopiles</taxon>
        <taxon>Ochrophyta</taxon>
        <taxon>Bolidophyceae</taxon>
        <taxon>Parmales</taxon>
        <taxon>Triparmaceae</taxon>
        <taxon>Triparma</taxon>
    </lineage>
</organism>
<protein>
    <submittedName>
        <fullName evidence="2">Uncharacterized protein</fullName>
    </submittedName>
</protein>
<feature type="chain" id="PRO_5040965680" evidence="1">
    <location>
        <begin position="22"/>
        <end position="189"/>
    </location>
</feature>
<name>A0A9W7ACX1_9STRA</name>
<keyword evidence="3" id="KW-1185">Reference proteome</keyword>